<keyword evidence="10" id="KW-1185">Reference proteome</keyword>
<organism evidence="9 10">
    <name type="scientific">Pontiella sulfatireligans</name>
    <dbReference type="NCBI Taxonomy" id="2750658"/>
    <lineage>
        <taxon>Bacteria</taxon>
        <taxon>Pseudomonadati</taxon>
        <taxon>Kiritimatiellota</taxon>
        <taxon>Kiritimatiellia</taxon>
        <taxon>Kiritimatiellales</taxon>
        <taxon>Pontiellaceae</taxon>
        <taxon>Pontiella</taxon>
    </lineage>
</organism>
<feature type="binding site" evidence="6">
    <location>
        <position position="230"/>
    </location>
    <ligand>
        <name>a divalent metal cation</name>
        <dbReference type="ChEBI" id="CHEBI:60240"/>
        <label>2</label>
        <note>catalytic</note>
    </ligand>
</feature>
<dbReference type="GO" id="GO:0005829">
    <property type="term" value="C:cytosol"/>
    <property type="evidence" value="ECO:0007669"/>
    <property type="project" value="TreeGrafter"/>
</dbReference>
<dbReference type="Proteomes" id="UP000346198">
    <property type="component" value="Unassembled WGS sequence"/>
</dbReference>
<dbReference type="PRINTS" id="PR00599">
    <property type="entry name" value="MAPEPTIDASE"/>
</dbReference>
<comment type="function">
    <text evidence="1 6">Removes the N-terminal methionine from nascent proteins. The N-terminal methionine is often cleaved when the second residue in the primary sequence is small and uncharged (Met-Ala-, Cys, Gly, Pro, Ser, Thr, or Val). Requires deformylation of the N(alpha)-formylated initiator methionine before it can be hydrolyzed.</text>
</comment>
<dbReference type="CDD" id="cd01086">
    <property type="entry name" value="MetAP1"/>
    <property type="match status" value="1"/>
</dbReference>
<dbReference type="Pfam" id="PF00557">
    <property type="entry name" value="Peptidase_M24"/>
    <property type="match status" value="1"/>
</dbReference>
<dbReference type="HAMAP" id="MF_01974">
    <property type="entry name" value="MetAP_1"/>
    <property type="match status" value="1"/>
</dbReference>
<comment type="similarity">
    <text evidence="6">Belongs to the peptidase M24A family. Methionine aminopeptidase type 1 subfamily.</text>
</comment>
<keyword evidence="5 6" id="KW-0378">Hydrolase</keyword>
<accession>A0A6C2UT38</accession>
<evidence type="ECO:0000256" key="3">
    <source>
        <dbReference type="ARBA" id="ARBA00022670"/>
    </source>
</evidence>
<comment type="subunit">
    <text evidence="6">Monomer.</text>
</comment>
<feature type="binding site" evidence="6">
    <location>
        <position position="175"/>
    </location>
    <ligand>
        <name>substrate</name>
    </ligand>
</feature>
<comment type="cofactor">
    <cofactor evidence="6">
        <name>Co(2+)</name>
        <dbReference type="ChEBI" id="CHEBI:48828"/>
    </cofactor>
    <cofactor evidence="6">
        <name>Zn(2+)</name>
        <dbReference type="ChEBI" id="CHEBI:29105"/>
    </cofactor>
    <cofactor evidence="6">
        <name>Mn(2+)</name>
        <dbReference type="ChEBI" id="CHEBI:29035"/>
    </cofactor>
    <cofactor evidence="6">
        <name>Fe(2+)</name>
        <dbReference type="ChEBI" id="CHEBI:29033"/>
    </cofactor>
    <text evidence="6">Binds 2 divalent metal cations per subunit. Has a high-affinity and a low affinity metal-binding site. The true nature of the physiological cofactor is under debate. The enzyme is active with cobalt, zinc, manganese or divalent iron ions. Most likely, methionine aminopeptidases function as mononuclear Fe(2+)-metalloproteases under physiological conditions, and the catalytically relevant metal-binding site has been assigned to the histidine-containing high-affinity site.</text>
</comment>
<evidence type="ECO:0000256" key="4">
    <source>
        <dbReference type="ARBA" id="ARBA00022723"/>
    </source>
</evidence>
<evidence type="ECO:0000256" key="6">
    <source>
        <dbReference type="HAMAP-Rule" id="MF_01974"/>
    </source>
</evidence>
<dbReference type="PANTHER" id="PTHR43330">
    <property type="entry name" value="METHIONINE AMINOPEPTIDASE"/>
    <property type="match status" value="1"/>
</dbReference>
<dbReference type="InterPro" id="IPR001714">
    <property type="entry name" value="Pept_M24_MAP"/>
</dbReference>
<gene>
    <name evidence="9" type="primary">map_2</name>
    <name evidence="6" type="synonym">map</name>
    <name evidence="9" type="ORF">SCARR_05607</name>
</gene>
<evidence type="ECO:0000256" key="7">
    <source>
        <dbReference type="RuleBase" id="RU003653"/>
    </source>
</evidence>
<keyword evidence="4 6" id="KW-0479">Metal-binding</keyword>
<evidence type="ECO:0000259" key="8">
    <source>
        <dbReference type="Pfam" id="PF00557"/>
    </source>
</evidence>
<feature type="binding site" evidence="6">
    <location>
        <position position="201"/>
    </location>
    <ligand>
        <name>a divalent metal cation</name>
        <dbReference type="ChEBI" id="CHEBI:60240"/>
        <label>2</label>
        <note>catalytic</note>
    </ligand>
</feature>
<dbReference type="Gene3D" id="3.90.230.10">
    <property type="entry name" value="Creatinase/methionine aminopeptidase superfamily"/>
    <property type="match status" value="1"/>
</dbReference>
<evidence type="ECO:0000313" key="9">
    <source>
        <dbReference type="EMBL" id="VGO23500.1"/>
    </source>
</evidence>
<dbReference type="InterPro" id="IPR036005">
    <property type="entry name" value="Creatinase/aminopeptidase-like"/>
</dbReference>
<sequence length="246" mass="26892">MGMIKTKKEIIEISKMAERISELLRKSLSWVRPGITTFALDALIEAEINRMGVVGPCKGYEGFPAVSCLSVNDQVTHGVPDDTLLKEGDLIDIDLVIEKNGYFADCSKTIGVGKISNEASRLVSVTEECLNRGIQAAQPGNTLGDIGFAIQCHAESNQYSVVRDYTGHFIGRSMHEEPMVENRGVPHRGIKLKPGMIFCIEPMINQGGYGVVTRGWDARTSDGKLSSRCEHMVLITPTGNQVLTSH</sequence>
<dbReference type="RefSeq" id="WP_136065924.1">
    <property type="nucleotide sequence ID" value="NZ_CAAHFH010000004.1"/>
</dbReference>
<evidence type="ECO:0000256" key="5">
    <source>
        <dbReference type="ARBA" id="ARBA00022801"/>
    </source>
</evidence>
<feature type="binding site" evidence="6">
    <location>
        <position position="105"/>
    </location>
    <ligand>
        <name>a divalent metal cation</name>
        <dbReference type="ChEBI" id="CHEBI:60240"/>
        <label>1</label>
    </ligand>
</feature>
<dbReference type="NCBIfam" id="TIGR00500">
    <property type="entry name" value="met_pdase_I"/>
    <property type="match status" value="1"/>
</dbReference>
<protein>
    <recommendedName>
        <fullName evidence="6 7">Methionine aminopeptidase</fullName>
        <shortName evidence="6">MAP</shortName>
        <shortName evidence="6">MetAP</shortName>
        <ecNumber evidence="6 7">3.4.11.18</ecNumber>
    </recommendedName>
    <alternativeName>
        <fullName evidence="6">Peptidase M</fullName>
    </alternativeName>
</protein>
<evidence type="ECO:0000313" key="10">
    <source>
        <dbReference type="Proteomes" id="UP000346198"/>
    </source>
</evidence>
<evidence type="ECO:0000256" key="1">
    <source>
        <dbReference type="ARBA" id="ARBA00002521"/>
    </source>
</evidence>
<feature type="binding site" evidence="6">
    <location>
        <position position="105"/>
    </location>
    <ligand>
        <name>a divalent metal cation</name>
        <dbReference type="ChEBI" id="CHEBI:60240"/>
        <label>2</label>
        <note>catalytic</note>
    </ligand>
</feature>
<comment type="catalytic activity">
    <reaction evidence="6 7">
        <text>Release of N-terminal amino acids, preferentially methionine, from peptides and arylamides.</text>
        <dbReference type="EC" id="3.4.11.18"/>
    </reaction>
</comment>
<dbReference type="InterPro" id="IPR002467">
    <property type="entry name" value="Pept_M24A_MAP1"/>
</dbReference>
<dbReference type="GO" id="GO:0046872">
    <property type="term" value="F:metal ion binding"/>
    <property type="evidence" value="ECO:0007669"/>
    <property type="project" value="UniProtKB-UniRule"/>
</dbReference>
<dbReference type="AlphaFoldDB" id="A0A6C2UT38"/>
<feature type="domain" description="Peptidase M24" evidence="8">
    <location>
        <begin position="13"/>
        <end position="236"/>
    </location>
</feature>
<feature type="binding site" evidence="6">
    <location>
        <position position="230"/>
    </location>
    <ligand>
        <name>a divalent metal cation</name>
        <dbReference type="ChEBI" id="CHEBI:60240"/>
        <label>1</label>
    </ligand>
</feature>
<feature type="binding site" evidence="6">
    <location>
        <position position="77"/>
    </location>
    <ligand>
        <name>substrate</name>
    </ligand>
</feature>
<proteinExistence type="inferred from homology"/>
<dbReference type="SUPFAM" id="SSF55920">
    <property type="entry name" value="Creatinase/aminopeptidase"/>
    <property type="match status" value="1"/>
</dbReference>
<dbReference type="GO" id="GO:0006508">
    <property type="term" value="P:proteolysis"/>
    <property type="evidence" value="ECO:0007669"/>
    <property type="project" value="UniProtKB-KW"/>
</dbReference>
<dbReference type="PANTHER" id="PTHR43330:SF27">
    <property type="entry name" value="METHIONINE AMINOPEPTIDASE"/>
    <property type="match status" value="1"/>
</dbReference>
<dbReference type="EC" id="3.4.11.18" evidence="6 7"/>
<evidence type="ECO:0000256" key="2">
    <source>
        <dbReference type="ARBA" id="ARBA00022438"/>
    </source>
</evidence>
<name>A0A6C2UT38_9BACT</name>
<dbReference type="InterPro" id="IPR000994">
    <property type="entry name" value="Pept_M24"/>
</dbReference>
<dbReference type="GO" id="GO:0004239">
    <property type="term" value="F:initiator methionyl aminopeptidase activity"/>
    <property type="evidence" value="ECO:0007669"/>
    <property type="project" value="UniProtKB-UniRule"/>
</dbReference>
<reference evidence="9 10" key="1">
    <citation type="submission" date="2019-04" db="EMBL/GenBank/DDBJ databases">
        <authorList>
            <person name="Van Vliet M D."/>
        </authorList>
    </citation>
    <scope>NUCLEOTIDE SEQUENCE [LARGE SCALE GENOMIC DNA]</scope>
    <source>
        <strain evidence="9 10">F21</strain>
    </source>
</reference>
<dbReference type="GO" id="GO:0070006">
    <property type="term" value="F:metalloaminopeptidase activity"/>
    <property type="evidence" value="ECO:0007669"/>
    <property type="project" value="UniProtKB-UniRule"/>
</dbReference>
<feature type="binding site" evidence="6">
    <location>
        <position position="94"/>
    </location>
    <ligand>
        <name>a divalent metal cation</name>
        <dbReference type="ChEBI" id="CHEBI:60240"/>
        <label>1</label>
    </ligand>
</feature>
<keyword evidence="3 6" id="KW-0645">Protease</keyword>
<feature type="binding site" evidence="6">
    <location>
        <position position="168"/>
    </location>
    <ligand>
        <name>a divalent metal cation</name>
        <dbReference type="ChEBI" id="CHEBI:60240"/>
        <label>2</label>
        <note>catalytic</note>
    </ligand>
</feature>
<dbReference type="EMBL" id="CAAHFH010000004">
    <property type="protein sequence ID" value="VGO23500.1"/>
    <property type="molecule type" value="Genomic_DNA"/>
</dbReference>
<keyword evidence="2 6" id="KW-0031">Aminopeptidase</keyword>